<sequence length="68" mass="7337">MLSSWRSAARIASMSSVSKSSLPCCQYGVSASAFSHEKETLRPNEMSCFSEGGIVGTFCGDERRTQPV</sequence>
<keyword evidence="2" id="KW-1185">Reference proteome</keyword>
<organism evidence="1 2">
    <name type="scientific">Prymnesium parvum</name>
    <name type="common">Toxic golden alga</name>
    <dbReference type="NCBI Taxonomy" id="97485"/>
    <lineage>
        <taxon>Eukaryota</taxon>
        <taxon>Haptista</taxon>
        <taxon>Haptophyta</taxon>
        <taxon>Prymnesiophyceae</taxon>
        <taxon>Prymnesiales</taxon>
        <taxon>Prymnesiaceae</taxon>
        <taxon>Prymnesium</taxon>
    </lineage>
</organism>
<dbReference type="EMBL" id="JBGBPQ010000002">
    <property type="protein sequence ID" value="KAL1527513.1"/>
    <property type="molecule type" value="Genomic_DNA"/>
</dbReference>
<reference evidence="1 2" key="1">
    <citation type="journal article" date="2024" name="Science">
        <title>Giant polyketide synthase enzymes in the biosynthesis of giant marine polyether toxins.</title>
        <authorList>
            <person name="Fallon T.R."/>
            <person name="Shende V.V."/>
            <person name="Wierzbicki I.H."/>
            <person name="Pendleton A.L."/>
            <person name="Watervoot N.F."/>
            <person name="Auber R.P."/>
            <person name="Gonzalez D.J."/>
            <person name="Wisecaver J.H."/>
            <person name="Moore B.S."/>
        </authorList>
    </citation>
    <scope>NUCLEOTIDE SEQUENCE [LARGE SCALE GENOMIC DNA]</scope>
    <source>
        <strain evidence="1 2">12B1</strain>
    </source>
</reference>
<comment type="caution">
    <text evidence="1">The sequence shown here is derived from an EMBL/GenBank/DDBJ whole genome shotgun (WGS) entry which is preliminary data.</text>
</comment>
<name>A0AB34K2U8_PRYPA</name>
<gene>
    <name evidence="1" type="ORF">AB1Y20_008903</name>
</gene>
<accession>A0AB34K2U8</accession>
<dbReference type="Proteomes" id="UP001515480">
    <property type="component" value="Unassembled WGS sequence"/>
</dbReference>
<protein>
    <submittedName>
        <fullName evidence="1">Uncharacterized protein</fullName>
    </submittedName>
</protein>
<dbReference type="AlphaFoldDB" id="A0AB34K2U8"/>
<evidence type="ECO:0000313" key="2">
    <source>
        <dbReference type="Proteomes" id="UP001515480"/>
    </source>
</evidence>
<proteinExistence type="predicted"/>
<evidence type="ECO:0000313" key="1">
    <source>
        <dbReference type="EMBL" id="KAL1527513.1"/>
    </source>
</evidence>